<dbReference type="AlphaFoldDB" id="A0A0F9PXQ7"/>
<gene>
    <name evidence="1" type="ORF">LCGC14_0843000</name>
</gene>
<accession>A0A0F9PXQ7</accession>
<reference evidence="1" key="1">
    <citation type="journal article" date="2015" name="Nature">
        <title>Complex archaea that bridge the gap between prokaryotes and eukaryotes.</title>
        <authorList>
            <person name="Spang A."/>
            <person name="Saw J.H."/>
            <person name="Jorgensen S.L."/>
            <person name="Zaremba-Niedzwiedzka K."/>
            <person name="Martijn J."/>
            <person name="Lind A.E."/>
            <person name="van Eijk R."/>
            <person name="Schleper C."/>
            <person name="Guy L."/>
            <person name="Ettema T.J."/>
        </authorList>
    </citation>
    <scope>NUCLEOTIDE SEQUENCE</scope>
</reference>
<sequence>MAVPTDKETLRRDSAKSLGVYVEVTANANATNSNTKFTAPDLADKAIDNERFQDSFIWRKEGEWRLIESTDVPNAVVTVTRAWSDNNVNNVTFGVYGILSLDDWDTAIDEGLRDKFYKDRITIPLVAGQKEYTPNATWLQTKGQIIRMRWRDESSGATKPIEDEVSVAYVVDVDHGIKVIVPSQPTSNNVSLIIEARHYFPKLTADNATVTLPDRLAEIAIKHEALKLIFQKMGPQAKRHFGQQMILTERELQSQEARWLDTDAHRDWSSEDEPLGGDPEGAFDWAW</sequence>
<comment type="caution">
    <text evidence="1">The sequence shown here is derived from an EMBL/GenBank/DDBJ whole genome shotgun (WGS) entry which is preliminary data.</text>
</comment>
<protein>
    <submittedName>
        <fullName evidence="1">Uncharacterized protein</fullName>
    </submittedName>
</protein>
<name>A0A0F9PXQ7_9ZZZZ</name>
<dbReference type="EMBL" id="LAZR01002479">
    <property type="protein sequence ID" value="KKN29542.1"/>
    <property type="molecule type" value="Genomic_DNA"/>
</dbReference>
<organism evidence="1">
    <name type="scientific">marine sediment metagenome</name>
    <dbReference type="NCBI Taxonomy" id="412755"/>
    <lineage>
        <taxon>unclassified sequences</taxon>
        <taxon>metagenomes</taxon>
        <taxon>ecological metagenomes</taxon>
    </lineage>
</organism>
<proteinExistence type="predicted"/>
<evidence type="ECO:0000313" key="1">
    <source>
        <dbReference type="EMBL" id="KKN29542.1"/>
    </source>
</evidence>